<dbReference type="Gene3D" id="1.25.40.20">
    <property type="entry name" value="Ankyrin repeat-containing domain"/>
    <property type="match status" value="1"/>
</dbReference>
<organism evidence="3">
    <name type="scientific">Candidatus Berkiella cookevillensis</name>
    <dbReference type="NCBI Taxonomy" id="437022"/>
    <lineage>
        <taxon>Bacteria</taxon>
        <taxon>Pseudomonadati</taxon>
        <taxon>Pseudomonadota</taxon>
        <taxon>Gammaproteobacteria</taxon>
        <taxon>Candidatus Berkiellales</taxon>
        <taxon>Candidatus Berkiellaceae</taxon>
        <taxon>Candidatus Berkiella</taxon>
    </lineage>
</organism>
<dbReference type="InterPro" id="IPR036964">
    <property type="entry name" value="RASGEF_cat_dom_sf"/>
</dbReference>
<dbReference type="SUPFAM" id="SSF48403">
    <property type="entry name" value="Ankyrin repeat"/>
    <property type="match status" value="1"/>
</dbReference>
<dbReference type="AlphaFoldDB" id="A0A0Q9Y9X7"/>
<dbReference type="Gene3D" id="1.10.840.10">
    <property type="entry name" value="Ras guanine-nucleotide exchange factors catalytic domain"/>
    <property type="match status" value="1"/>
</dbReference>
<comment type="caution">
    <text evidence="3">The sequence shown here is derived from an EMBL/GenBank/DDBJ whole genome shotgun (WGS) entry which is preliminary data.</text>
</comment>
<dbReference type="InterPro" id="IPR001895">
    <property type="entry name" value="RASGEF_cat_dom"/>
</dbReference>
<keyword evidence="5" id="KW-1185">Reference proteome</keyword>
<feature type="region of interest" description="Disordered" evidence="1">
    <location>
        <begin position="618"/>
        <end position="641"/>
    </location>
</feature>
<dbReference type="PROSITE" id="PS50009">
    <property type="entry name" value="RASGEF_CAT"/>
    <property type="match status" value="1"/>
</dbReference>
<reference evidence="4" key="2">
    <citation type="journal article" date="2016" name="Genome Announc.">
        <title>Draft Genome Sequences of Two Novel Amoeba-Resistant Intranuclear Bacteria, 'Candidatus Berkiella cookevillensis' and 'Candidatus Berkiella aquae'.</title>
        <authorList>
            <person name="Mehari Y.T."/>
            <person name="Arivett B.A."/>
            <person name="Farone A.L."/>
            <person name="Gunderson J.H."/>
            <person name="Farone M.B."/>
        </authorList>
    </citation>
    <scope>NUCLEOTIDE SEQUENCE</scope>
    <source>
        <strain evidence="4">CC99</strain>
    </source>
</reference>
<evidence type="ECO:0000313" key="5">
    <source>
        <dbReference type="Proteomes" id="UP000051494"/>
    </source>
</evidence>
<sequence length="769" mass="87144">MSTNGAYSAPTLNELLAAKNEKAALSLIKKGGVDLKESDSSGLSPIHWAANQGFKKVFAALVKRDVSPFTPDQHGYAPYYHATIQQREDFLDFFHKNYPLSLPKSTTTSFNQDVDNALRNCGLHSFSIKLPIFEDSTEEKIDDNVEKTLVSDKKKQTAIFLRSLFTPITLDANKRKSDSKSESLTELTPAFLSQIAYGLVEEMHPLEILKMLTQDYKEMTWEAKLSCIYLIKELIRIDNKNEWIATPKFQAALEKFLYPLSNVIAMASLTAKIKQLYGHNSISSVGSHQSAIALSFDLAKAFTEASLQLTPQNFLAINILKKAESNAAFQAISTLTNKLSQMVCMDILLAPTIEIAIQQYKFYLDVIKHCLKEEPLSTSNNMPYNFAAAFAIYTGLQFNVIRRLECINQGLLAEDNKQRLPKYDGILQRLQRYDNIFSNQGSFKTLRDLTSQFPECIPVIAIYSADKDKISENTQLTDRITLFGKLNQKFSEHFDYLCTLRHLSATSYQTDFMRKLEDFVYSERATYWYSYQLEPAKIIQLDETLDLHKLEEVLKFCKDIHAPLVVEQASKRYTGKEAKKLLSNSLIKQAAPQETIDVLVRLCEVIIKNFKADMPKSEIVDAPQKSKSQKPSTSRKYHDADTVTELTTNIKKLSLDPQQEIIDTSITSRPRAHTTTMGTPRHERRKTETTPKKKRSPTPSSSDQRDDSTFLESIPEIGELSLDSFSPRYTPLALASAKQRKKDSFSSSFSEEKDSQTKPPSSKKALERK</sequence>
<name>A0A0Q9Y9X7_9GAMM</name>
<dbReference type="EMBL" id="LKHV01000015">
    <property type="protein sequence ID" value="KRG17516.1"/>
    <property type="molecule type" value="Genomic_DNA"/>
</dbReference>
<gene>
    <name evidence="4" type="ORF">CC99x_003620</name>
    <name evidence="3" type="ORF">CC99x_02260</name>
</gene>
<evidence type="ECO:0000259" key="2">
    <source>
        <dbReference type="PROSITE" id="PS50009"/>
    </source>
</evidence>
<dbReference type="Proteomes" id="UP000051494">
    <property type="component" value="Unassembled WGS sequence"/>
</dbReference>
<dbReference type="EMBL" id="LKHV02000001">
    <property type="protein sequence ID" value="MCS5707986.1"/>
    <property type="molecule type" value="Genomic_DNA"/>
</dbReference>
<feature type="domain" description="Ras-GEF" evidence="2">
    <location>
        <begin position="290"/>
        <end position="536"/>
    </location>
</feature>
<dbReference type="Pfam" id="PF00617">
    <property type="entry name" value="RasGEF"/>
    <property type="match status" value="1"/>
</dbReference>
<evidence type="ECO:0000313" key="3">
    <source>
        <dbReference type="EMBL" id="KRG17516.1"/>
    </source>
</evidence>
<protein>
    <submittedName>
        <fullName evidence="3">RasGEF domain protein</fullName>
    </submittedName>
</protein>
<evidence type="ECO:0000256" key="1">
    <source>
        <dbReference type="SAM" id="MobiDB-lite"/>
    </source>
</evidence>
<accession>A0A0Q9Y9X7</accession>
<feature type="compositionally biased region" description="Polar residues" evidence="1">
    <location>
        <begin position="661"/>
        <end position="678"/>
    </location>
</feature>
<dbReference type="GO" id="GO:0005085">
    <property type="term" value="F:guanyl-nucleotide exchange factor activity"/>
    <property type="evidence" value="ECO:0007669"/>
    <property type="project" value="InterPro"/>
</dbReference>
<dbReference type="InterPro" id="IPR023578">
    <property type="entry name" value="Ras_GEF_dom_sf"/>
</dbReference>
<dbReference type="SUPFAM" id="SSF48366">
    <property type="entry name" value="Ras GEF"/>
    <property type="match status" value="1"/>
</dbReference>
<proteinExistence type="predicted"/>
<feature type="compositionally biased region" description="Low complexity" evidence="1">
    <location>
        <begin position="623"/>
        <end position="632"/>
    </location>
</feature>
<reference evidence="3" key="1">
    <citation type="submission" date="2015-09" db="EMBL/GenBank/DDBJ databases">
        <title>Draft Genome Sequences of Two Novel Amoeba-resistant Intranuclear Bacteria, Candidatus Berkiella cookevillensis and Candidatus Berkiella aquae.</title>
        <authorList>
            <person name="Mehari Y.T."/>
            <person name="Arivett B.A."/>
            <person name="Farone A.L."/>
            <person name="Gunderson J.H."/>
            <person name="Farone M.B."/>
        </authorList>
    </citation>
    <scope>NUCLEOTIDE SEQUENCE [LARGE SCALE GENOMIC DNA]</scope>
    <source>
        <strain evidence="3">CC99</strain>
    </source>
</reference>
<feature type="region of interest" description="Disordered" evidence="1">
    <location>
        <begin position="659"/>
        <end position="769"/>
    </location>
</feature>
<dbReference type="GO" id="GO:0007264">
    <property type="term" value="P:small GTPase-mediated signal transduction"/>
    <property type="evidence" value="ECO:0007669"/>
    <property type="project" value="InterPro"/>
</dbReference>
<evidence type="ECO:0000313" key="4">
    <source>
        <dbReference type="EMBL" id="MCS5707986.1"/>
    </source>
</evidence>
<reference evidence="4" key="3">
    <citation type="submission" date="2021-06" db="EMBL/GenBank/DDBJ databases">
        <title>Genomic Description and Analysis of Intracellular Bacteria, Candidatus Berkiella cookevillensis and Candidatus Berkiella aquae.</title>
        <authorList>
            <person name="Kidane D.T."/>
            <person name="Mehari Y.T."/>
            <person name="Rice F.C."/>
            <person name="Arivett B.A."/>
            <person name="Farone A.L."/>
            <person name="Berk S.G."/>
            <person name="Farone M.B."/>
        </authorList>
    </citation>
    <scope>NUCLEOTIDE SEQUENCE</scope>
    <source>
        <strain evidence="4">CC99</strain>
    </source>
</reference>
<dbReference type="InterPro" id="IPR036770">
    <property type="entry name" value="Ankyrin_rpt-contain_sf"/>
</dbReference>
<dbReference type="OrthoDB" id="407974at2"/>
<dbReference type="RefSeq" id="WP_057625357.1">
    <property type="nucleotide sequence ID" value="NZ_LKHV02000001.1"/>
</dbReference>